<name>A0A9X1TMG3_STRM4</name>
<gene>
    <name evidence="2" type="ORF">L0P92_21040</name>
</gene>
<dbReference type="EMBL" id="JAKEIP010000085">
    <property type="protein sequence ID" value="MCF1596035.1"/>
    <property type="molecule type" value="Genomic_DNA"/>
</dbReference>
<keyword evidence="3" id="KW-1185">Reference proteome</keyword>
<dbReference type="AlphaFoldDB" id="A0A9X1TMG3"/>
<comment type="caution">
    <text evidence="2">The sequence shown here is derived from an EMBL/GenBank/DDBJ whole genome shotgun (WGS) entry which is preliminary data.</text>
</comment>
<proteinExistence type="predicted"/>
<reference evidence="2" key="1">
    <citation type="submission" date="2022-01" db="EMBL/GenBank/DDBJ databases">
        <title>Draft Genome Sequences of Seven Type Strains of the Genus Streptomyces.</title>
        <authorList>
            <person name="Aziz S."/>
            <person name="Coretto E."/>
            <person name="Chronakova A."/>
            <person name="Sproer C."/>
            <person name="Huber K."/>
            <person name="Nouioui I."/>
            <person name="Gross H."/>
        </authorList>
    </citation>
    <scope>NUCLEOTIDE SEQUENCE</scope>
    <source>
        <strain evidence="2">DSM 103493</strain>
    </source>
</reference>
<organism evidence="2 3">
    <name type="scientific">Streptomyces muensis</name>
    <dbReference type="NCBI Taxonomy" id="1077944"/>
    <lineage>
        <taxon>Bacteria</taxon>
        <taxon>Bacillati</taxon>
        <taxon>Actinomycetota</taxon>
        <taxon>Actinomycetes</taxon>
        <taxon>Kitasatosporales</taxon>
        <taxon>Streptomycetaceae</taxon>
        <taxon>Streptomyces</taxon>
    </lineage>
</organism>
<evidence type="ECO:0000313" key="3">
    <source>
        <dbReference type="Proteomes" id="UP001139384"/>
    </source>
</evidence>
<dbReference type="RefSeq" id="WP_234764347.1">
    <property type="nucleotide sequence ID" value="NZ_JAKEIP010000085.1"/>
</dbReference>
<feature type="region of interest" description="Disordered" evidence="1">
    <location>
        <begin position="49"/>
        <end position="98"/>
    </location>
</feature>
<evidence type="ECO:0000313" key="2">
    <source>
        <dbReference type="EMBL" id="MCF1596035.1"/>
    </source>
</evidence>
<sequence>MSKLMMLSNADEKRRRKVEILVDLMVAVGMLRPEGDGYLRWNENAAIPKPRTRSRTAAAGSVAAGVPLDASDENAEREGSIPPPRPHNEAPASQTTNEDLIRLLSPPILLADLARLSAEDMVSLHGHLHGLAAILAKLRGPSMT</sequence>
<evidence type="ECO:0000256" key="1">
    <source>
        <dbReference type="SAM" id="MobiDB-lite"/>
    </source>
</evidence>
<protein>
    <submittedName>
        <fullName evidence="2">Uncharacterized protein</fullName>
    </submittedName>
</protein>
<dbReference type="Proteomes" id="UP001139384">
    <property type="component" value="Unassembled WGS sequence"/>
</dbReference>
<accession>A0A9X1TMG3</accession>